<reference evidence="1" key="1">
    <citation type="submission" date="2021-02" db="EMBL/GenBank/DDBJ databases">
        <authorList>
            <person name="Nowell W R."/>
        </authorList>
    </citation>
    <scope>NUCLEOTIDE SEQUENCE</scope>
</reference>
<proteinExistence type="predicted"/>
<evidence type="ECO:0000313" key="2">
    <source>
        <dbReference type="Proteomes" id="UP000681967"/>
    </source>
</evidence>
<sequence>TVESRVKVTLPDDISYALSDGVVLCHFINQIRPRAVQSIHVPSQAVVRI</sequence>
<organism evidence="1 2">
    <name type="scientific">Rotaria magnacalcarata</name>
    <dbReference type="NCBI Taxonomy" id="392030"/>
    <lineage>
        <taxon>Eukaryota</taxon>
        <taxon>Metazoa</taxon>
        <taxon>Spiralia</taxon>
        <taxon>Gnathifera</taxon>
        <taxon>Rotifera</taxon>
        <taxon>Eurotatoria</taxon>
        <taxon>Bdelloidea</taxon>
        <taxon>Philodinida</taxon>
        <taxon>Philodinidae</taxon>
        <taxon>Rotaria</taxon>
    </lineage>
</organism>
<evidence type="ECO:0000313" key="1">
    <source>
        <dbReference type="EMBL" id="CAF5171162.1"/>
    </source>
</evidence>
<dbReference type="InterPro" id="IPR036872">
    <property type="entry name" value="CH_dom_sf"/>
</dbReference>
<dbReference type="Proteomes" id="UP000681967">
    <property type="component" value="Unassembled WGS sequence"/>
</dbReference>
<dbReference type="AlphaFoldDB" id="A0A8S3GQQ9"/>
<comment type="caution">
    <text evidence="1">The sequence shown here is derived from an EMBL/GenBank/DDBJ whole genome shotgun (WGS) entry which is preliminary data.</text>
</comment>
<protein>
    <recommendedName>
        <fullName evidence="3">Calponin-homology (CH) domain-containing protein</fullName>
    </recommendedName>
</protein>
<accession>A0A8S3GQQ9</accession>
<feature type="non-terminal residue" evidence="1">
    <location>
        <position position="1"/>
    </location>
</feature>
<dbReference type="SUPFAM" id="SSF47576">
    <property type="entry name" value="Calponin-homology domain, CH-domain"/>
    <property type="match status" value="1"/>
</dbReference>
<gene>
    <name evidence="1" type="ORF">BYL167_LOCUS77323</name>
</gene>
<dbReference type="EMBL" id="CAJOBH010281344">
    <property type="protein sequence ID" value="CAF5171162.1"/>
    <property type="molecule type" value="Genomic_DNA"/>
</dbReference>
<evidence type="ECO:0008006" key="3">
    <source>
        <dbReference type="Google" id="ProtNLM"/>
    </source>
</evidence>
<name>A0A8S3GQQ9_9BILA</name>
<dbReference type="Gene3D" id="1.10.418.10">
    <property type="entry name" value="Calponin-like domain"/>
    <property type="match status" value="1"/>
</dbReference>